<organism evidence="14 15">
    <name type="scientific">Halomonas heilongjiangensis</name>
    <dbReference type="NCBI Taxonomy" id="1387883"/>
    <lineage>
        <taxon>Bacteria</taxon>
        <taxon>Pseudomonadati</taxon>
        <taxon>Pseudomonadota</taxon>
        <taxon>Gammaproteobacteria</taxon>
        <taxon>Oceanospirillales</taxon>
        <taxon>Halomonadaceae</taxon>
        <taxon>Halomonas</taxon>
    </lineage>
</organism>
<feature type="transmembrane region" description="Helical" evidence="10">
    <location>
        <begin position="579"/>
        <end position="599"/>
    </location>
</feature>
<dbReference type="RefSeq" id="WP_102628694.1">
    <property type="nucleotide sequence ID" value="NZ_PDOH01000060.1"/>
</dbReference>
<dbReference type="OrthoDB" id="9814124at2"/>
<evidence type="ECO:0000259" key="11">
    <source>
        <dbReference type="Pfam" id="PF01370"/>
    </source>
</evidence>
<dbReference type="AlphaFoldDB" id="A0A2N7TK47"/>
<keyword evidence="3 10" id="KW-0812">Transmembrane</keyword>
<feature type="transmembrane region" description="Helical" evidence="10">
    <location>
        <begin position="419"/>
        <end position="440"/>
    </location>
</feature>
<evidence type="ECO:0000256" key="1">
    <source>
        <dbReference type="ARBA" id="ARBA00004141"/>
    </source>
</evidence>
<dbReference type="Pfam" id="PF01370">
    <property type="entry name" value="Epimerase"/>
    <property type="match status" value="1"/>
</dbReference>
<evidence type="ECO:0000256" key="5">
    <source>
        <dbReference type="ARBA" id="ARBA00022989"/>
    </source>
</evidence>
<evidence type="ECO:0000256" key="9">
    <source>
        <dbReference type="ARBA" id="ARBA00023284"/>
    </source>
</evidence>
<dbReference type="Pfam" id="PF07884">
    <property type="entry name" value="VKOR"/>
    <property type="match status" value="1"/>
</dbReference>
<comment type="subcellular location">
    <subcellularLocation>
        <location evidence="1">Membrane</location>
        <topology evidence="1">Multi-pass membrane protein</topology>
    </subcellularLocation>
</comment>
<dbReference type="Proteomes" id="UP000235346">
    <property type="component" value="Unassembled WGS sequence"/>
</dbReference>
<dbReference type="Pfam" id="PF03779">
    <property type="entry name" value="SPW"/>
    <property type="match status" value="2"/>
</dbReference>
<evidence type="ECO:0000256" key="7">
    <source>
        <dbReference type="ARBA" id="ARBA00023136"/>
    </source>
</evidence>
<feature type="transmembrane region" description="Helical" evidence="10">
    <location>
        <begin position="522"/>
        <end position="542"/>
    </location>
</feature>
<protein>
    <submittedName>
        <fullName evidence="14">DNA polymerase III subunit epsilon</fullName>
    </submittedName>
</protein>
<feature type="domain" description="NAD-dependent epimerase/dehydratase" evidence="11">
    <location>
        <begin position="14"/>
        <end position="243"/>
    </location>
</feature>
<keyword evidence="9" id="KW-0676">Redox-active center</keyword>
<dbReference type="GO" id="GO:0016491">
    <property type="term" value="F:oxidoreductase activity"/>
    <property type="evidence" value="ECO:0007669"/>
    <property type="project" value="UniProtKB-KW"/>
</dbReference>
<accession>A0A2N7TK47</accession>
<reference evidence="14 15" key="1">
    <citation type="submission" date="2018-01" db="EMBL/GenBank/DDBJ databases">
        <title>Halomonas endophytica sp. nov., isolated from storage liquid in the stems of Populus euphratica.</title>
        <authorList>
            <person name="Chen C."/>
        </authorList>
    </citation>
    <scope>NUCLEOTIDE SEQUENCE [LARGE SCALE GENOMIC DNA]</scope>
    <source>
        <strain evidence="14 15">DSM 26881</strain>
    </source>
</reference>
<name>A0A2N7TK47_9GAMM</name>
<evidence type="ECO:0000256" key="2">
    <source>
        <dbReference type="ARBA" id="ARBA00006214"/>
    </source>
</evidence>
<dbReference type="GO" id="GO:0016020">
    <property type="term" value="C:membrane"/>
    <property type="evidence" value="ECO:0007669"/>
    <property type="project" value="UniProtKB-SubCell"/>
</dbReference>
<keyword evidence="4" id="KW-0874">Quinone</keyword>
<feature type="transmembrane region" description="Helical" evidence="10">
    <location>
        <begin position="716"/>
        <end position="735"/>
    </location>
</feature>
<feature type="transmembrane region" description="Helical" evidence="10">
    <location>
        <begin position="633"/>
        <end position="660"/>
    </location>
</feature>
<keyword evidence="8" id="KW-1015">Disulfide bond</keyword>
<feature type="transmembrane region" description="Helical" evidence="10">
    <location>
        <begin position="606"/>
        <end position="627"/>
    </location>
</feature>
<evidence type="ECO:0000313" key="15">
    <source>
        <dbReference type="Proteomes" id="UP000235346"/>
    </source>
</evidence>
<feature type="domain" description="Vitamin K epoxide reductase" evidence="13">
    <location>
        <begin position="521"/>
        <end position="654"/>
    </location>
</feature>
<evidence type="ECO:0000313" key="14">
    <source>
        <dbReference type="EMBL" id="PMR68560.1"/>
    </source>
</evidence>
<dbReference type="CDD" id="cd12919">
    <property type="entry name" value="VKOR_2"/>
    <property type="match status" value="1"/>
</dbReference>
<dbReference type="SUPFAM" id="SSF51735">
    <property type="entry name" value="NAD(P)-binding Rossmann-fold domains"/>
    <property type="match status" value="1"/>
</dbReference>
<evidence type="ECO:0000256" key="6">
    <source>
        <dbReference type="ARBA" id="ARBA00023002"/>
    </source>
</evidence>
<evidence type="ECO:0000256" key="10">
    <source>
        <dbReference type="SAM" id="Phobius"/>
    </source>
</evidence>
<dbReference type="InterPro" id="IPR001509">
    <property type="entry name" value="Epimerase_deHydtase"/>
</dbReference>
<feature type="transmembrane region" description="Helical" evidence="10">
    <location>
        <begin position="741"/>
        <end position="760"/>
    </location>
</feature>
<comment type="caution">
    <text evidence="14">The sequence shown here is derived from an EMBL/GenBank/DDBJ whole genome shotgun (WGS) entry which is preliminary data.</text>
</comment>
<feature type="domain" description="SPW repeat-containing integral membrane" evidence="12">
    <location>
        <begin position="394"/>
        <end position="485"/>
    </location>
</feature>
<keyword evidence="5 10" id="KW-1133">Transmembrane helix</keyword>
<feature type="transmembrane region" description="Helical" evidence="10">
    <location>
        <begin position="392"/>
        <end position="413"/>
    </location>
</feature>
<dbReference type="InterPro" id="IPR005530">
    <property type="entry name" value="SPW"/>
</dbReference>
<evidence type="ECO:0000259" key="13">
    <source>
        <dbReference type="Pfam" id="PF07884"/>
    </source>
</evidence>
<gene>
    <name evidence="14" type="ORF">C1H66_15060</name>
</gene>
<dbReference type="GO" id="GO:0048038">
    <property type="term" value="F:quinone binding"/>
    <property type="evidence" value="ECO:0007669"/>
    <property type="project" value="UniProtKB-KW"/>
</dbReference>
<feature type="transmembrane region" description="Helical" evidence="10">
    <location>
        <begin position="470"/>
        <end position="488"/>
    </location>
</feature>
<evidence type="ECO:0000259" key="12">
    <source>
        <dbReference type="Pfam" id="PF03779"/>
    </source>
</evidence>
<proteinExistence type="inferred from homology"/>
<feature type="domain" description="SPW repeat-containing integral membrane" evidence="12">
    <location>
        <begin position="716"/>
        <end position="807"/>
    </location>
</feature>
<feature type="transmembrane region" description="Helical" evidence="10">
    <location>
        <begin position="447"/>
        <end position="464"/>
    </location>
</feature>
<keyword evidence="6" id="KW-0560">Oxidoreductase</keyword>
<comment type="similarity">
    <text evidence="2">Belongs to the VKOR family.</text>
</comment>
<dbReference type="Gene3D" id="1.20.1440.130">
    <property type="entry name" value="VKOR domain"/>
    <property type="match status" value="1"/>
</dbReference>
<dbReference type="InterPro" id="IPR038354">
    <property type="entry name" value="VKOR_sf"/>
</dbReference>
<evidence type="ECO:0000256" key="4">
    <source>
        <dbReference type="ARBA" id="ARBA00022719"/>
    </source>
</evidence>
<feature type="transmembrane region" description="Helical" evidence="10">
    <location>
        <begin position="767"/>
        <end position="784"/>
    </location>
</feature>
<dbReference type="PANTHER" id="PTHR43245">
    <property type="entry name" value="BIFUNCTIONAL POLYMYXIN RESISTANCE PROTEIN ARNA"/>
    <property type="match status" value="1"/>
</dbReference>
<dbReference type="InterPro" id="IPR012932">
    <property type="entry name" value="VKOR"/>
</dbReference>
<evidence type="ECO:0000256" key="3">
    <source>
        <dbReference type="ARBA" id="ARBA00022692"/>
    </source>
</evidence>
<dbReference type="Gene3D" id="3.40.50.720">
    <property type="entry name" value="NAD(P)-binding Rossmann-like Domain"/>
    <property type="match status" value="1"/>
</dbReference>
<keyword evidence="15" id="KW-1185">Reference proteome</keyword>
<sequence length="824" mass="90859">MQDEERATRQRPVVMITGAAGGIGTALTRSLKRDYRIIGLDMQLAEAADDSYEFDLTDIDAIKEAMDKIRDRHGRDIAAVVHLAAYFDFTGEESPLYEKVNEQGTRNLLEALEGMSVERFIYSSTMLVHEPQVPGHRVSEDTPIGPTWPYPQSKAKTEAVIREHATMPYTLLRLAGMYDEKTSVPTLSHQIARIYEHTFKSHFYSGNTNAGQACVHKEDMIDAFRRTIDRRRELPEHNEILVGEEHAVSYEALQNRLGELIHGKKTWKTVVMPKPLAKTGALLEEISEPLVPDDFDKGEKPFIRPFMIDMADDHYELDIRRAREQLGWAPRHEVFDTLDAMVDNLLADPHDWYEANGITPPDWIEEAEEKGVNAERVLEDYQAHTQREHYRFLWAHFFNVGLGAWLVASPATLGYGGGMAFSDMASGLLLALFGALSLSLKLSWARFACAAVGLWVLFAPLVFWSESAAAYLNGTIVGTLAIGFSALVRPAPGISPTAAMTGPTMPPGWNNNPSSWFQRMPIIVLAFVGFFVSRYLAAYQLGHIDAIWDPFFGGTRGGLNGTEDIITSEASEAWPVPDAGLGGIVYMLEILLGFIGAANRWRTMPWIVASFGVLIVPLGVVSVTFIIIQPILIGTWCTLCLIQAGAMLLQIAYAFNEFVATGEFLKRRHKAGAPVLKIFFTGDTDEGPDESPDEDFQRKPGAIVGDALGTGVNLPWNLALCILIGAWLMVTRITFGAEGALANWDHLVGALIITVSIIAMAEAARPARWLLIPLAAMLFFTPFLHGAGMLATVNSLACGAVVIALSLRRGPIRGEYGSWSRLLG</sequence>
<evidence type="ECO:0000256" key="8">
    <source>
        <dbReference type="ARBA" id="ARBA00023157"/>
    </source>
</evidence>
<dbReference type="InterPro" id="IPR050177">
    <property type="entry name" value="Lipid_A_modif_metabolic_enz"/>
</dbReference>
<dbReference type="EMBL" id="PNRE01000065">
    <property type="protein sequence ID" value="PMR68560.1"/>
    <property type="molecule type" value="Genomic_DNA"/>
</dbReference>
<dbReference type="InterPro" id="IPR036291">
    <property type="entry name" value="NAD(P)-bd_dom_sf"/>
</dbReference>
<keyword evidence="7 10" id="KW-0472">Membrane</keyword>